<organism evidence="3 4">
    <name type="scientific">Actinorhabdospora filicis</name>
    <dbReference type="NCBI Taxonomy" id="1785913"/>
    <lineage>
        <taxon>Bacteria</taxon>
        <taxon>Bacillati</taxon>
        <taxon>Actinomycetota</taxon>
        <taxon>Actinomycetes</taxon>
        <taxon>Micromonosporales</taxon>
        <taxon>Micromonosporaceae</taxon>
        <taxon>Actinorhabdospora</taxon>
    </lineage>
</organism>
<keyword evidence="1" id="KW-0808">Transferase</keyword>
<dbReference type="Gene3D" id="3.40.630.30">
    <property type="match status" value="1"/>
</dbReference>
<protein>
    <submittedName>
        <fullName evidence="3">GCN5 family acetyltransferase</fullName>
    </submittedName>
</protein>
<evidence type="ECO:0000256" key="1">
    <source>
        <dbReference type="ARBA" id="ARBA00022679"/>
    </source>
</evidence>
<reference evidence="3" key="1">
    <citation type="submission" date="2023-03" db="EMBL/GenBank/DDBJ databases">
        <title>Actinorhabdospora filicis NBRC 111898.</title>
        <authorList>
            <person name="Ichikawa N."/>
            <person name="Sato H."/>
            <person name="Tonouchi N."/>
        </authorList>
    </citation>
    <scope>NUCLEOTIDE SEQUENCE</scope>
    <source>
        <strain evidence="3">NBRC 111898</strain>
    </source>
</reference>
<gene>
    <name evidence="3" type="ORF">Afil01_09390</name>
</gene>
<dbReference type="PROSITE" id="PS51186">
    <property type="entry name" value="GNAT"/>
    <property type="match status" value="1"/>
</dbReference>
<dbReference type="AlphaFoldDB" id="A0A9W6W1Q0"/>
<sequence>MDGFHITPATPADTGELLTLQYAAYITEARLYEKWDLPPLTETREQLERVIASGEVYKAVIGARAVGKIRVRPDGEVAHVGRIAVAPDLQGMGVGTRLLAAAEDFAPAGTRRMALFTGHKSVPNIRLYERLGYRETHRVPVDEQVTLVHLAKELV</sequence>
<evidence type="ECO:0000313" key="3">
    <source>
        <dbReference type="EMBL" id="GLZ76132.1"/>
    </source>
</evidence>
<accession>A0A9W6W1Q0</accession>
<dbReference type="GO" id="GO:0008080">
    <property type="term" value="F:N-acetyltransferase activity"/>
    <property type="evidence" value="ECO:0007669"/>
    <property type="project" value="InterPro"/>
</dbReference>
<dbReference type="SUPFAM" id="SSF55729">
    <property type="entry name" value="Acyl-CoA N-acyltransferases (Nat)"/>
    <property type="match status" value="1"/>
</dbReference>
<evidence type="ECO:0000313" key="4">
    <source>
        <dbReference type="Proteomes" id="UP001165079"/>
    </source>
</evidence>
<keyword evidence="4" id="KW-1185">Reference proteome</keyword>
<dbReference type="InterPro" id="IPR050769">
    <property type="entry name" value="NAT_camello-type"/>
</dbReference>
<comment type="caution">
    <text evidence="3">The sequence shown here is derived from an EMBL/GenBank/DDBJ whole genome shotgun (WGS) entry which is preliminary data.</text>
</comment>
<proteinExistence type="predicted"/>
<dbReference type="PANTHER" id="PTHR13947">
    <property type="entry name" value="GNAT FAMILY N-ACETYLTRANSFERASE"/>
    <property type="match status" value="1"/>
</dbReference>
<dbReference type="RefSeq" id="WP_285661318.1">
    <property type="nucleotide sequence ID" value="NZ_BSTX01000001.1"/>
</dbReference>
<dbReference type="InterPro" id="IPR000182">
    <property type="entry name" value="GNAT_dom"/>
</dbReference>
<dbReference type="Proteomes" id="UP001165079">
    <property type="component" value="Unassembled WGS sequence"/>
</dbReference>
<feature type="domain" description="N-acetyltransferase" evidence="2">
    <location>
        <begin position="4"/>
        <end position="155"/>
    </location>
</feature>
<dbReference type="InterPro" id="IPR016181">
    <property type="entry name" value="Acyl_CoA_acyltransferase"/>
</dbReference>
<name>A0A9W6W1Q0_9ACTN</name>
<evidence type="ECO:0000259" key="2">
    <source>
        <dbReference type="PROSITE" id="PS51186"/>
    </source>
</evidence>
<dbReference type="CDD" id="cd04301">
    <property type="entry name" value="NAT_SF"/>
    <property type="match status" value="1"/>
</dbReference>
<dbReference type="Pfam" id="PF00583">
    <property type="entry name" value="Acetyltransf_1"/>
    <property type="match status" value="1"/>
</dbReference>
<dbReference type="EMBL" id="BSTX01000001">
    <property type="protein sequence ID" value="GLZ76132.1"/>
    <property type="molecule type" value="Genomic_DNA"/>
</dbReference>
<dbReference type="PANTHER" id="PTHR13947:SF37">
    <property type="entry name" value="LD18367P"/>
    <property type="match status" value="1"/>
</dbReference>